<feature type="region of interest" description="Disordered" evidence="1">
    <location>
        <begin position="639"/>
        <end position="764"/>
    </location>
</feature>
<keyword evidence="4" id="KW-1185">Reference proteome</keyword>
<feature type="region of interest" description="Disordered" evidence="1">
    <location>
        <begin position="449"/>
        <end position="468"/>
    </location>
</feature>
<evidence type="ECO:0000259" key="2">
    <source>
        <dbReference type="Pfam" id="PF13625"/>
    </source>
</evidence>
<dbReference type="Proteomes" id="UP000610846">
    <property type="component" value="Unassembled WGS sequence"/>
</dbReference>
<keyword evidence="3" id="KW-0347">Helicase</keyword>
<comment type="caution">
    <text evidence="3">The sequence shown here is derived from an EMBL/GenBank/DDBJ whole genome shotgun (WGS) entry which is preliminary data.</text>
</comment>
<protein>
    <submittedName>
        <fullName evidence="3">Helicase-associated domain-containing protein</fullName>
    </submittedName>
</protein>
<dbReference type="EMBL" id="JACYHB010000005">
    <property type="protein sequence ID" value="MBD8079051.1"/>
    <property type="molecule type" value="Genomic_DNA"/>
</dbReference>
<evidence type="ECO:0000313" key="4">
    <source>
        <dbReference type="Proteomes" id="UP000610846"/>
    </source>
</evidence>
<reference evidence="3" key="2">
    <citation type="submission" date="2020-09" db="EMBL/GenBank/DDBJ databases">
        <authorList>
            <person name="Yu Y."/>
        </authorList>
    </citation>
    <scope>NUCLEOTIDE SEQUENCE</scope>
    <source>
        <strain evidence="3">KCTC 49039</strain>
    </source>
</reference>
<keyword evidence="3" id="KW-0547">Nucleotide-binding</keyword>
<proteinExistence type="predicted"/>
<keyword evidence="3" id="KW-0067">ATP-binding</keyword>
<keyword evidence="3" id="KW-0378">Hydrolase</keyword>
<feature type="domain" description="Helicase XPB/Ssl2 N-terminal" evidence="2">
    <location>
        <begin position="483"/>
        <end position="605"/>
    </location>
</feature>
<evidence type="ECO:0000313" key="3">
    <source>
        <dbReference type="EMBL" id="MBD8079051.1"/>
    </source>
</evidence>
<dbReference type="Pfam" id="PF13625">
    <property type="entry name" value="Helicase_C_3"/>
    <property type="match status" value="1"/>
</dbReference>
<dbReference type="RefSeq" id="WP_191828631.1">
    <property type="nucleotide sequence ID" value="NZ_JACYHB010000005.1"/>
</dbReference>
<feature type="compositionally biased region" description="Basic and acidic residues" evidence="1">
    <location>
        <begin position="695"/>
        <end position="704"/>
    </location>
</feature>
<accession>A0A927G8Y2</accession>
<dbReference type="AlphaFoldDB" id="A0A927G8Y2"/>
<organism evidence="3 4">
    <name type="scientific">Cellulosimicrobium arenosum</name>
    <dbReference type="NCBI Taxonomy" id="2708133"/>
    <lineage>
        <taxon>Bacteria</taxon>
        <taxon>Bacillati</taxon>
        <taxon>Actinomycetota</taxon>
        <taxon>Actinomycetes</taxon>
        <taxon>Micrococcales</taxon>
        <taxon>Promicromonosporaceae</taxon>
        <taxon>Cellulosimicrobium</taxon>
    </lineage>
</organism>
<dbReference type="GO" id="GO:0004386">
    <property type="term" value="F:helicase activity"/>
    <property type="evidence" value="ECO:0007669"/>
    <property type="project" value="UniProtKB-KW"/>
</dbReference>
<evidence type="ECO:0000256" key="1">
    <source>
        <dbReference type="SAM" id="MobiDB-lite"/>
    </source>
</evidence>
<name>A0A927G8Y2_9MICO</name>
<feature type="compositionally biased region" description="Low complexity" evidence="1">
    <location>
        <begin position="714"/>
        <end position="744"/>
    </location>
</feature>
<sequence>MSTSAPRRTASFSETLLSGDDERLVTLLARRPDLATPAPSSLLSLVARASSRTSLERALAGRDALELQVLETVLVLDPVSGPVPVDAVAGALGTDDDPQPAARALSVLEEHALVWTPGGPPGTAFRPAPGLAEILGPYPAGLGPTGGPDDLALPFSLPADAPPGAAAVLDALAWGPPVGVAPRSDPAARRAVSWLVEHGLLHATDDRHVVLPREVGLALRGGRTHRDVRTAPPVPDGPVLGAATVDAESATAGLEVVRLVARLVTTWPEAPPGILRSGGLGVRDLRRAAATLEVDDTTAVAVVELAAAAGLVADDRDDPPSFTATDAAEDWLGDGLGERWAALARGWSRSRRTPWLVGSRDEKGALRSALDPELWRPWVPRLRTAVLDVLADAPGRGLRPDDVVAALRWRTPRAVPPEQAVVGLLREAELLGVTGAGAISTPGRALLAEHDTDPAAGPSAPRESPAGPAEAFASVLPAAVDELLLQGDLTGIVPGRPSAALERLVEVAADVESRGAATTVRFGAASVVRALDHGRTADDLLTELAAHSRTPVPQPLEYLVRDTARRHGRVRVGAASSYVRAEDPALLAGLVEAAALRHLGLVQIAPTVLVAAVPAGELQAALRERGVVSAVEGPDGRVLVADGTRRRRAPDGPGRTVVGRRRRPGQPDGRAAGAGPGTDGAGRPARSAELVARLRAADRADRDPTPATADDDGPAAPGAPRAGLAARTGPPGAPTADGAPGPAASGPEDDVPAPAGTRGTTDPVGALGLLRESIADGTMVWLEVVGTGGFPTRRRVRPLTLDAGRLRAQDPARDAELTVAVHRIASVTPDQP</sequence>
<dbReference type="InterPro" id="IPR032830">
    <property type="entry name" value="XPB/Ssl2_N"/>
</dbReference>
<reference evidence="3" key="1">
    <citation type="journal article" date="2018" name="Curr. Microbiol.">
        <title>Cellulosimicrobium arenosum sp. nov., Isolated from Marine Sediment Sand.</title>
        <authorList>
            <person name="Oh M."/>
            <person name="Kim J.H."/>
            <person name="Yoon J.H."/>
            <person name="Schumann P."/>
            <person name="Kim W."/>
        </authorList>
    </citation>
    <scope>NUCLEOTIDE SEQUENCE</scope>
    <source>
        <strain evidence="3">KCTC 49039</strain>
    </source>
</reference>
<gene>
    <name evidence="3" type="ORF">IF651_08285</name>
</gene>